<dbReference type="Pfam" id="PF05991">
    <property type="entry name" value="NYN_YacP"/>
    <property type="match status" value="1"/>
</dbReference>
<comment type="caution">
    <text evidence="1">The sequence shown here is derived from an EMBL/GenBank/DDBJ whole genome shotgun (WGS) entry which is preliminary data.</text>
</comment>
<dbReference type="PANTHER" id="PTHR34547">
    <property type="entry name" value="YACP-LIKE NYN DOMAIN PROTEIN"/>
    <property type="match status" value="1"/>
</dbReference>
<protein>
    <submittedName>
        <fullName evidence="1">NYN domain-containing protein</fullName>
    </submittedName>
</protein>
<evidence type="ECO:0000313" key="2">
    <source>
        <dbReference type="Proteomes" id="UP000746471"/>
    </source>
</evidence>
<proteinExistence type="predicted"/>
<sequence length="155" mass="18428">MINQWQLNAKNESLEEGRQKLIALLSEYRAYRNERVIVVFDAYQVKSARPKIEKAFNLEIVYTKENQTADSYIEIEVERLAADPRHYIRVVTGDWAQQQMILGSGAYRMTAREFKEELQRVKKRIEMTIEKRSDRHTLEEALSHEIVEKLKHFKD</sequence>
<dbReference type="EMBL" id="JAHBCL010000038">
    <property type="protein sequence ID" value="MBS7528355.1"/>
    <property type="molecule type" value="Genomic_DNA"/>
</dbReference>
<organism evidence="1 2">
    <name type="scientific">Fusibacter paucivorans</name>
    <dbReference type="NCBI Taxonomy" id="76009"/>
    <lineage>
        <taxon>Bacteria</taxon>
        <taxon>Bacillati</taxon>
        <taxon>Bacillota</taxon>
        <taxon>Clostridia</taxon>
        <taxon>Eubacteriales</taxon>
        <taxon>Eubacteriales Family XII. Incertae Sedis</taxon>
        <taxon>Fusibacter</taxon>
    </lineage>
</organism>
<gene>
    <name evidence="1" type="ORF">KHM83_16825</name>
</gene>
<dbReference type="Proteomes" id="UP000746471">
    <property type="component" value="Unassembled WGS sequence"/>
</dbReference>
<reference evidence="1 2" key="1">
    <citation type="submission" date="2021-05" db="EMBL/GenBank/DDBJ databases">
        <title>Fusibacter ferrireducens sp. nov., an anaerobic, sulfur- and Fe-reducing bacterium isolated from the mangrove sediment.</title>
        <authorList>
            <person name="Qiu D."/>
        </authorList>
    </citation>
    <scope>NUCLEOTIDE SEQUENCE [LARGE SCALE GENOMIC DNA]</scope>
    <source>
        <strain evidence="1 2">DSM 12116</strain>
    </source>
</reference>
<dbReference type="PANTHER" id="PTHR34547:SF1">
    <property type="entry name" value="YACP-LIKE NYN DOMAIN PROTEIN"/>
    <property type="match status" value="1"/>
</dbReference>
<dbReference type="InterPro" id="IPR010298">
    <property type="entry name" value="YacP-like"/>
</dbReference>
<accession>A0ABS5PT60</accession>
<evidence type="ECO:0000313" key="1">
    <source>
        <dbReference type="EMBL" id="MBS7528355.1"/>
    </source>
</evidence>
<keyword evidence="2" id="KW-1185">Reference proteome</keyword>
<name>A0ABS5PT60_9FIRM</name>
<dbReference type="CDD" id="cd10912">
    <property type="entry name" value="PIN_YacP-like"/>
    <property type="match status" value="1"/>
</dbReference>